<evidence type="ECO:0000313" key="2">
    <source>
        <dbReference type="Proteomes" id="UP000014200"/>
    </source>
</evidence>
<gene>
    <name evidence="1" type="ORF">C802_00165</name>
</gene>
<dbReference type="STRING" id="1235788.C802_00165"/>
<name>R9ID61_9BACT</name>
<organism evidence="1 2">
    <name type="scientific">Phocaeicola sartorii</name>
    <dbReference type="NCBI Taxonomy" id="671267"/>
    <lineage>
        <taxon>Bacteria</taxon>
        <taxon>Pseudomonadati</taxon>
        <taxon>Bacteroidota</taxon>
        <taxon>Bacteroidia</taxon>
        <taxon>Bacteroidales</taxon>
        <taxon>Bacteroidaceae</taxon>
        <taxon>Phocaeicola</taxon>
    </lineage>
</organism>
<dbReference type="HOGENOM" id="CLU_3354541_0_0_10"/>
<keyword evidence="2" id="KW-1185">Reference proteome</keyword>
<dbReference type="AlphaFoldDB" id="R9ID61"/>
<evidence type="ECO:0000313" key="1">
    <source>
        <dbReference type="EMBL" id="EOS16486.1"/>
    </source>
</evidence>
<sequence length="36" mass="4337">MNNQRLKSIFNAVHLQMNTKLCIFVKELHYKPCKFV</sequence>
<proteinExistence type="predicted"/>
<accession>R9ID61</accession>
<comment type="caution">
    <text evidence="1">The sequence shown here is derived from an EMBL/GenBank/DDBJ whole genome shotgun (WGS) entry which is preliminary data.</text>
</comment>
<dbReference type="Proteomes" id="UP000014200">
    <property type="component" value="Unassembled WGS sequence"/>
</dbReference>
<dbReference type="EMBL" id="ASSP01000003">
    <property type="protein sequence ID" value="EOS16486.1"/>
    <property type="molecule type" value="Genomic_DNA"/>
</dbReference>
<reference evidence="1 2" key="1">
    <citation type="submission" date="2013-04" db="EMBL/GenBank/DDBJ databases">
        <title>The Genome Sequence of Bacteroides massiliensis dnLKV3.</title>
        <authorList>
            <consortium name="The Broad Institute Genomics Platform"/>
            <consortium name="The Broad Institute Genome Sequencing Center for Infectious Disease"/>
            <person name="Earl A."/>
            <person name="Xavier R."/>
            <person name="Kuhn K."/>
            <person name="Stappenbeck T."/>
            <person name="Walker B."/>
            <person name="Young S."/>
            <person name="Zeng Q."/>
            <person name="Gargeya S."/>
            <person name="Fitzgerald M."/>
            <person name="Haas B."/>
            <person name="Abouelleil A."/>
            <person name="Allen A.W."/>
            <person name="Alvarado L."/>
            <person name="Arachchi H.M."/>
            <person name="Berlin A.M."/>
            <person name="Chapman S.B."/>
            <person name="Gainer-Dewar J."/>
            <person name="Goldberg J."/>
            <person name="Griggs A."/>
            <person name="Gujja S."/>
            <person name="Hansen M."/>
            <person name="Howarth C."/>
            <person name="Imamovic A."/>
            <person name="Ireland A."/>
            <person name="Larimer J."/>
            <person name="McCowan C."/>
            <person name="Murphy C."/>
            <person name="Pearson M."/>
            <person name="Poon T.W."/>
            <person name="Priest M."/>
            <person name="Roberts A."/>
            <person name="Saif S."/>
            <person name="Shea T."/>
            <person name="Sisk P."/>
            <person name="Sykes S."/>
            <person name="Wortman J."/>
            <person name="Nusbaum C."/>
            <person name="Birren B."/>
        </authorList>
    </citation>
    <scope>NUCLEOTIDE SEQUENCE [LARGE SCALE GENOMIC DNA]</scope>
    <source>
        <strain evidence="2">dnLKV3</strain>
    </source>
</reference>
<protein>
    <submittedName>
        <fullName evidence="1">Uncharacterized protein</fullName>
    </submittedName>
</protein>